<keyword evidence="2" id="KW-1185">Reference proteome</keyword>
<organism evidence="1 2">
    <name type="scientific">Rhizobium mongolense</name>
    <dbReference type="NCBI Taxonomy" id="57676"/>
    <lineage>
        <taxon>Bacteria</taxon>
        <taxon>Pseudomonadati</taxon>
        <taxon>Pseudomonadota</taxon>
        <taxon>Alphaproteobacteria</taxon>
        <taxon>Hyphomicrobiales</taxon>
        <taxon>Rhizobiaceae</taxon>
        <taxon>Rhizobium/Agrobacterium group</taxon>
        <taxon>Rhizobium</taxon>
    </lineage>
</organism>
<proteinExistence type="predicted"/>
<name>A0ABR6IP04_9HYPH</name>
<sequence>MGIDHIARAHLPTCEIGSKPNRGEPAVNFCHDCRPSIPAITPTNCFERSSAG</sequence>
<accession>A0ABR6IP04</accession>
<protein>
    <submittedName>
        <fullName evidence="1">Uncharacterized protein</fullName>
    </submittedName>
</protein>
<reference evidence="1 2" key="1">
    <citation type="submission" date="2020-08" db="EMBL/GenBank/DDBJ databases">
        <title>Genomic Encyclopedia of Type Strains, Phase IV (KMG-V): Genome sequencing to study the core and pangenomes of soil and plant-associated prokaryotes.</title>
        <authorList>
            <person name="Whitman W."/>
        </authorList>
    </citation>
    <scope>NUCLEOTIDE SEQUENCE [LARGE SCALE GENOMIC DNA]</scope>
    <source>
        <strain evidence="1 2">SEMIA 4087</strain>
    </source>
</reference>
<evidence type="ECO:0000313" key="1">
    <source>
        <dbReference type="EMBL" id="MBB4229618.1"/>
    </source>
</evidence>
<comment type="caution">
    <text evidence="1">The sequence shown here is derived from an EMBL/GenBank/DDBJ whole genome shotgun (WGS) entry which is preliminary data.</text>
</comment>
<gene>
    <name evidence="1" type="ORF">GGD56_003469</name>
</gene>
<evidence type="ECO:0000313" key="2">
    <source>
        <dbReference type="Proteomes" id="UP000551353"/>
    </source>
</evidence>
<dbReference type="EMBL" id="JACIFX010000004">
    <property type="protein sequence ID" value="MBB4229618.1"/>
    <property type="molecule type" value="Genomic_DNA"/>
</dbReference>
<dbReference type="Proteomes" id="UP000551353">
    <property type="component" value="Unassembled WGS sequence"/>
</dbReference>